<feature type="chain" id="PRO_5035809790" description="Secreted protein" evidence="1">
    <location>
        <begin position="22"/>
        <end position="107"/>
    </location>
</feature>
<comment type="caution">
    <text evidence="2">The sequence shown here is derived from an EMBL/GenBank/DDBJ whole genome shotgun (WGS) entry which is preliminary data.</text>
</comment>
<dbReference type="AlphaFoldDB" id="A0A8T0VR70"/>
<keyword evidence="1" id="KW-0732">Signal</keyword>
<name>A0A8T0VR70_PANVG</name>
<accession>A0A8T0VR70</accession>
<sequence length="107" mass="12283">MLSPTLPTLLFLRCSIVILKCLHPPHRPHLPDVRDVRVLCGVFSTRRPLPAYPTCLMECRTMARTTSCQFSYRNTYWQPAPTPLGRTPWRLPSLSIFTALPGRTGFW</sequence>
<reference evidence="2" key="1">
    <citation type="submission" date="2020-05" db="EMBL/GenBank/DDBJ databases">
        <title>WGS assembly of Panicum virgatum.</title>
        <authorList>
            <person name="Lovell J.T."/>
            <person name="Jenkins J."/>
            <person name="Shu S."/>
            <person name="Juenger T.E."/>
            <person name="Schmutz J."/>
        </authorList>
    </citation>
    <scope>NUCLEOTIDE SEQUENCE</scope>
    <source>
        <strain evidence="2">AP13</strain>
    </source>
</reference>
<protein>
    <recommendedName>
        <fullName evidence="4">Secreted protein</fullName>
    </recommendedName>
</protein>
<proteinExistence type="predicted"/>
<dbReference type="Proteomes" id="UP000823388">
    <property type="component" value="Chromosome 2N"/>
</dbReference>
<feature type="signal peptide" evidence="1">
    <location>
        <begin position="1"/>
        <end position="21"/>
    </location>
</feature>
<evidence type="ECO:0000313" key="3">
    <source>
        <dbReference type="Proteomes" id="UP000823388"/>
    </source>
</evidence>
<keyword evidence="3" id="KW-1185">Reference proteome</keyword>
<evidence type="ECO:0000313" key="2">
    <source>
        <dbReference type="EMBL" id="KAG2634993.1"/>
    </source>
</evidence>
<gene>
    <name evidence="2" type="ORF">PVAP13_2NG319503</name>
</gene>
<evidence type="ECO:0008006" key="4">
    <source>
        <dbReference type="Google" id="ProtNLM"/>
    </source>
</evidence>
<evidence type="ECO:0000256" key="1">
    <source>
        <dbReference type="SAM" id="SignalP"/>
    </source>
</evidence>
<dbReference type="EMBL" id="CM029040">
    <property type="protein sequence ID" value="KAG2634993.1"/>
    <property type="molecule type" value="Genomic_DNA"/>
</dbReference>
<organism evidence="2 3">
    <name type="scientific">Panicum virgatum</name>
    <name type="common">Blackwell switchgrass</name>
    <dbReference type="NCBI Taxonomy" id="38727"/>
    <lineage>
        <taxon>Eukaryota</taxon>
        <taxon>Viridiplantae</taxon>
        <taxon>Streptophyta</taxon>
        <taxon>Embryophyta</taxon>
        <taxon>Tracheophyta</taxon>
        <taxon>Spermatophyta</taxon>
        <taxon>Magnoliopsida</taxon>
        <taxon>Liliopsida</taxon>
        <taxon>Poales</taxon>
        <taxon>Poaceae</taxon>
        <taxon>PACMAD clade</taxon>
        <taxon>Panicoideae</taxon>
        <taxon>Panicodae</taxon>
        <taxon>Paniceae</taxon>
        <taxon>Panicinae</taxon>
        <taxon>Panicum</taxon>
        <taxon>Panicum sect. Hiantes</taxon>
    </lineage>
</organism>